<evidence type="ECO:0000256" key="1">
    <source>
        <dbReference type="SAM" id="MobiDB-lite"/>
    </source>
</evidence>
<feature type="compositionally biased region" description="Basic and acidic residues" evidence="1">
    <location>
        <begin position="25"/>
        <end position="37"/>
    </location>
</feature>
<name>K5VQ55_PHACS</name>
<organism evidence="3 4">
    <name type="scientific">Phanerochaete carnosa (strain HHB-10118-sp)</name>
    <name type="common">White-rot fungus</name>
    <name type="synonym">Peniophora carnosa</name>
    <dbReference type="NCBI Taxonomy" id="650164"/>
    <lineage>
        <taxon>Eukaryota</taxon>
        <taxon>Fungi</taxon>
        <taxon>Dikarya</taxon>
        <taxon>Basidiomycota</taxon>
        <taxon>Agaricomycotina</taxon>
        <taxon>Agaricomycetes</taxon>
        <taxon>Polyporales</taxon>
        <taxon>Phanerochaetaceae</taxon>
        <taxon>Phanerochaete</taxon>
    </lineage>
</organism>
<dbReference type="Proteomes" id="UP000008370">
    <property type="component" value="Unassembled WGS sequence"/>
</dbReference>
<dbReference type="EMBL" id="JH930785">
    <property type="protein sequence ID" value="EKM48729.1"/>
    <property type="molecule type" value="Genomic_DNA"/>
</dbReference>
<sequence>MSWATASSLSKNSLYAHLVSAQKLREARERASQSKGDDDSDTAAGNKTPEESIEKQAEEEIPLGRSQMGTCLLALEILKHHDQRKETNKAQKYSFFYLFKCMGRISRGMWPQYLIGFIVAFLIGSVYLSFGLIFDKD</sequence>
<keyword evidence="4" id="KW-1185">Reference proteome</keyword>
<gene>
    <name evidence="3" type="ORF">PHACADRAFT_202474</name>
</gene>
<evidence type="ECO:0000256" key="2">
    <source>
        <dbReference type="SAM" id="Phobius"/>
    </source>
</evidence>
<feature type="region of interest" description="Disordered" evidence="1">
    <location>
        <begin position="25"/>
        <end position="64"/>
    </location>
</feature>
<dbReference type="HOGENOM" id="CLU_1865848_0_0_1"/>
<dbReference type="InParanoid" id="K5VQ55"/>
<protein>
    <submittedName>
        <fullName evidence="3">Uncharacterized protein</fullName>
    </submittedName>
</protein>
<evidence type="ECO:0000313" key="3">
    <source>
        <dbReference type="EMBL" id="EKM48729.1"/>
    </source>
</evidence>
<dbReference type="AlphaFoldDB" id="K5VQ55"/>
<evidence type="ECO:0000313" key="4">
    <source>
        <dbReference type="Proteomes" id="UP000008370"/>
    </source>
</evidence>
<keyword evidence="2" id="KW-1133">Transmembrane helix</keyword>
<feature type="transmembrane region" description="Helical" evidence="2">
    <location>
        <begin position="113"/>
        <end position="134"/>
    </location>
</feature>
<dbReference type="RefSeq" id="XP_007402718.1">
    <property type="nucleotide sequence ID" value="XM_007402656.1"/>
</dbReference>
<accession>K5VQ55</accession>
<dbReference type="GeneID" id="18911886"/>
<proteinExistence type="predicted"/>
<dbReference type="OrthoDB" id="6500128at2759"/>
<feature type="compositionally biased region" description="Basic and acidic residues" evidence="1">
    <location>
        <begin position="48"/>
        <end position="58"/>
    </location>
</feature>
<keyword evidence="2" id="KW-0812">Transmembrane</keyword>
<dbReference type="KEGG" id="pco:PHACADRAFT_202474"/>
<keyword evidence="2" id="KW-0472">Membrane</keyword>
<reference evidence="3 4" key="1">
    <citation type="journal article" date="2012" name="BMC Genomics">
        <title>Comparative genomics of the white-rot fungi, Phanerochaete carnosa and P. chrysosporium, to elucidate the genetic basis of the distinct wood types they colonize.</title>
        <authorList>
            <person name="Suzuki H."/>
            <person name="MacDonald J."/>
            <person name="Syed K."/>
            <person name="Salamov A."/>
            <person name="Hori C."/>
            <person name="Aerts A."/>
            <person name="Henrissat B."/>
            <person name="Wiebenga A."/>
            <person name="vanKuyk P.A."/>
            <person name="Barry K."/>
            <person name="Lindquist E."/>
            <person name="LaButti K."/>
            <person name="Lapidus A."/>
            <person name="Lucas S."/>
            <person name="Coutinho P."/>
            <person name="Gong Y."/>
            <person name="Samejima M."/>
            <person name="Mahadevan R."/>
            <person name="Abou-Zaid M."/>
            <person name="de Vries R.P."/>
            <person name="Igarashi K."/>
            <person name="Yadav J.S."/>
            <person name="Grigoriev I.V."/>
            <person name="Master E.R."/>
        </authorList>
    </citation>
    <scope>NUCLEOTIDE SEQUENCE [LARGE SCALE GENOMIC DNA]</scope>
    <source>
        <strain evidence="3 4">HHB-10118-sp</strain>
    </source>
</reference>